<keyword evidence="3" id="KW-0539">Nucleus</keyword>
<proteinExistence type="inferred from homology"/>
<dbReference type="AlphaFoldDB" id="A0AA91Q0Q1"/>
<evidence type="ECO:0000256" key="1">
    <source>
        <dbReference type="ARBA" id="ARBA00004123"/>
    </source>
</evidence>
<evidence type="ECO:0000256" key="2">
    <source>
        <dbReference type="ARBA" id="ARBA00010979"/>
    </source>
</evidence>
<evidence type="ECO:0000256" key="3">
    <source>
        <dbReference type="ARBA" id="ARBA00023242"/>
    </source>
</evidence>
<comment type="similarity">
    <text evidence="2">Belongs to the SAS10 family.</text>
</comment>
<organism evidence="6 7">
    <name type="scientific">Clavispora lusitaniae</name>
    <name type="common">Candida lusitaniae</name>
    <dbReference type="NCBI Taxonomy" id="36911"/>
    <lineage>
        <taxon>Eukaryota</taxon>
        <taxon>Fungi</taxon>
        <taxon>Dikarya</taxon>
        <taxon>Ascomycota</taxon>
        <taxon>Saccharomycotina</taxon>
        <taxon>Pichiomycetes</taxon>
        <taxon>Metschnikowiaceae</taxon>
        <taxon>Clavispora</taxon>
    </lineage>
</organism>
<accession>A0AA91Q0Q1</accession>
<comment type="caution">
    <text evidence="6">The sequence shown here is derived from an EMBL/GenBank/DDBJ whole genome shotgun (WGS) entry which is preliminary data.</text>
</comment>
<protein>
    <submittedName>
        <fullName evidence="6">rRNA-processing protein</fullName>
    </submittedName>
</protein>
<evidence type="ECO:0000256" key="4">
    <source>
        <dbReference type="SAM" id="MobiDB-lite"/>
    </source>
</evidence>
<dbReference type="PANTHER" id="PTHR13237">
    <property type="entry name" value="SOMETHING ABOUT SILENCING PROTEIN 10-RELATED"/>
    <property type="match status" value="1"/>
</dbReference>
<dbReference type="EMBL" id="LYUB02000008">
    <property type="protein sequence ID" value="OVF08458.1"/>
    <property type="molecule type" value="Genomic_DNA"/>
</dbReference>
<feature type="region of interest" description="Disordered" evidence="4">
    <location>
        <begin position="457"/>
        <end position="476"/>
    </location>
</feature>
<evidence type="ECO:0000259" key="5">
    <source>
        <dbReference type="Pfam" id="PF09368"/>
    </source>
</evidence>
<dbReference type="GO" id="GO:0000462">
    <property type="term" value="P:maturation of SSU-rRNA from tricistronic rRNA transcript (SSU-rRNA, 5.8S rRNA, LSU-rRNA)"/>
    <property type="evidence" value="ECO:0007669"/>
    <property type="project" value="TreeGrafter"/>
</dbReference>
<feature type="compositionally biased region" description="Acidic residues" evidence="4">
    <location>
        <begin position="55"/>
        <end position="82"/>
    </location>
</feature>
<dbReference type="InterPro" id="IPR018972">
    <property type="entry name" value="Sas10_C_dom"/>
</dbReference>
<feature type="region of interest" description="Disordered" evidence="4">
    <location>
        <begin position="262"/>
        <end position="366"/>
    </location>
</feature>
<feature type="compositionally biased region" description="Basic residues" evidence="4">
    <location>
        <begin position="514"/>
        <end position="531"/>
    </location>
</feature>
<feature type="compositionally biased region" description="Basic and acidic residues" evidence="4">
    <location>
        <begin position="535"/>
        <end position="550"/>
    </location>
</feature>
<feature type="region of interest" description="Disordered" evidence="4">
    <location>
        <begin position="29"/>
        <end position="113"/>
    </location>
</feature>
<dbReference type="GO" id="GO:0032040">
    <property type="term" value="C:small-subunit processome"/>
    <property type="evidence" value="ECO:0007669"/>
    <property type="project" value="TreeGrafter"/>
</dbReference>
<evidence type="ECO:0000313" key="7">
    <source>
        <dbReference type="Proteomes" id="UP000195602"/>
    </source>
</evidence>
<name>A0AA91Q0Q1_CLALS</name>
<feature type="compositionally biased region" description="Acidic residues" evidence="4">
    <location>
        <begin position="35"/>
        <end position="45"/>
    </location>
</feature>
<feature type="domain" description="Sas10 C-terminal" evidence="5">
    <location>
        <begin position="488"/>
        <end position="561"/>
    </location>
</feature>
<feature type="compositionally biased region" description="Acidic residues" evidence="4">
    <location>
        <begin position="267"/>
        <end position="319"/>
    </location>
</feature>
<dbReference type="Pfam" id="PF09368">
    <property type="entry name" value="Sas10"/>
    <property type="match status" value="1"/>
</dbReference>
<comment type="subcellular location">
    <subcellularLocation>
        <location evidence="1">Nucleus</location>
    </subcellularLocation>
</comment>
<dbReference type="PANTHER" id="PTHR13237:SF8">
    <property type="entry name" value="SOMETHING ABOUT SILENCING PROTEIN 10"/>
    <property type="match status" value="1"/>
</dbReference>
<feature type="region of interest" description="Disordered" evidence="4">
    <location>
        <begin position="409"/>
        <end position="437"/>
    </location>
</feature>
<evidence type="ECO:0000313" key="6">
    <source>
        <dbReference type="EMBL" id="OVF08458.1"/>
    </source>
</evidence>
<gene>
    <name evidence="6" type="ORF">A9F13_08g01595</name>
</gene>
<dbReference type="KEGG" id="clus:A9F13_08g01595"/>
<dbReference type="Proteomes" id="UP000195602">
    <property type="component" value="Unassembled WGS sequence"/>
</dbReference>
<feature type="region of interest" description="Disordered" evidence="4">
    <location>
        <begin position="497"/>
        <end position="562"/>
    </location>
</feature>
<feature type="compositionally biased region" description="Basic and acidic residues" evidence="4">
    <location>
        <begin position="104"/>
        <end position="113"/>
    </location>
</feature>
<sequence length="562" mass="64069">MARTEDLSDNEVDAFAASKEKVLLDEAGEYMNGSDDSEVDSEEEVMGLKYQNPQDSEDDDEEEEDGSEEDGEGEEEDDDDEEKGWGSKRNYYGGDDIDEDDETAKEMAEEALRQQKKHLRELEMDDFVDEEMMEDWKKSAEQYDTNDVKASVPVVSEENIDLSSLDDDEKLKYLNGSFPEFVPLLKEFNSLSPVLSQLEAKANPIVSAKFTALSSYMSSIASYFSLFAENVRSNNHFSMKSHPVMESILSAREVWRQAKELNSAEEGVAEDSEAEAEAEDVVMDSEDEQVAESESEQEQIQTDSEDESESEEEKADDSDKEVNIDVNVKRTIRKRPENVVSGDFTETATPDQVDKEEKERRKKSLRFYTSKIDQAAKKDSRNEKFTGDLDLPYKERLFERQQRLIEEARKRGLGMDKAQLGDDLDGQDVASDDEKAAQKINEDAGEYYESIKQAKMEKKDARRAAHEKAKKAAREGKLAELQENVDDEGKRALNFQILKNKGLTPNRRNENRNARVKKRKKYEQAKKKLKSVRQVYDESNRGPYEGEKTGIKKGVSRSVKLV</sequence>
<reference evidence="6 7" key="1">
    <citation type="submission" date="2017-04" db="EMBL/GenBank/DDBJ databases">
        <title>Draft genome of the yeast Clavispora lusitaniae type strain CBS 6936.</title>
        <authorList>
            <person name="Durrens P."/>
            <person name="Klopp C."/>
            <person name="Biteau N."/>
            <person name="Fitton-Ouhabi V."/>
            <person name="Dementhon K."/>
            <person name="Accoceberry I."/>
            <person name="Sherman D.J."/>
            <person name="Noel T."/>
        </authorList>
    </citation>
    <scope>NUCLEOTIDE SEQUENCE [LARGE SCALE GENOMIC DNA]</scope>
    <source>
        <strain evidence="6 7">CBS 6936</strain>
    </source>
</reference>